<evidence type="ECO:0000313" key="2">
    <source>
        <dbReference type="Proteomes" id="UP000320811"/>
    </source>
</evidence>
<protein>
    <submittedName>
        <fullName evidence="1">Uncharacterized protein</fullName>
    </submittedName>
</protein>
<dbReference type="RefSeq" id="WP_145674782.1">
    <property type="nucleotide sequence ID" value="NZ_VIWO01000014.1"/>
</dbReference>
<proteinExistence type="predicted"/>
<dbReference type="EMBL" id="VIWO01000014">
    <property type="protein sequence ID" value="TWF32653.1"/>
    <property type="molecule type" value="Genomic_DNA"/>
</dbReference>
<evidence type="ECO:0000313" key="1">
    <source>
        <dbReference type="EMBL" id="TWF32653.1"/>
    </source>
</evidence>
<dbReference type="Proteomes" id="UP000320811">
    <property type="component" value="Unassembled WGS sequence"/>
</dbReference>
<gene>
    <name evidence="1" type="ORF">FHW36_11430</name>
</gene>
<accession>A0A561P3H0</accession>
<reference evidence="1 2" key="1">
    <citation type="submission" date="2019-06" db="EMBL/GenBank/DDBJ databases">
        <title>Sorghum-associated microbial communities from plants grown in Nebraska, USA.</title>
        <authorList>
            <person name="Schachtman D."/>
        </authorList>
    </citation>
    <scope>NUCLEOTIDE SEQUENCE [LARGE SCALE GENOMIC DNA]</scope>
    <source>
        <strain evidence="1 2">1209</strain>
    </source>
</reference>
<comment type="caution">
    <text evidence="1">The sequence shown here is derived from an EMBL/GenBank/DDBJ whole genome shotgun (WGS) entry which is preliminary data.</text>
</comment>
<name>A0A561P3H0_9BACT</name>
<sequence>MMFFKKEFVATFLCIIVSGSLWSQTSKSKFFIEKVDSFETIQTHISKVLKEENTILFFEENTHWGKIGFYCESEIGTIRDVGHPILLNNLEKLSESSPIIIFNERPVALSYSIHDMSNLLPSSVNLFYFKKNRFIMIDLNLVSLIGTSGWGYILLRINEKNGIINDYYFESQERLRIDDIGDFNGDGNLDYILRYKTVDSQKHIIYQKNVYSIYDHKKLK</sequence>
<keyword evidence="2" id="KW-1185">Reference proteome</keyword>
<dbReference type="AlphaFoldDB" id="A0A561P3H0"/>
<organism evidence="1 2">
    <name type="scientific">Chitinophaga polysaccharea</name>
    <dbReference type="NCBI Taxonomy" id="1293035"/>
    <lineage>
        <taxon>Bacteria</taxon>
        <taxon>Pseudomonadati</taxon>
        <taxon>Bacteroidota</taxon>
        <taxon>Chitinophagia</taxon>
        <taxon>Chitinophagales</taxon>
        <taxon>Chitinophagaceae</taxon>
        <taxon>Chitinophaga</taxon>
    </lineage>
</organism>